<evidence type="ECO:0000259" key="6">
    <source>
        <dbReference type="PROSITE" id="PS50808"/>
    </source>
</evidence>
<evidence type="ECO:0000256" key="3">
    <source>
        <dbReference type="ARBA" id="ARBA00022833"/>
    </source>
</evidence>
<feature type="domain" description="BED-type" evidence="6">
    <location>
        <begin position="1194"/>
        <end position="1248"/>
    </location>
</feature>
<keyword evidence="3" id="KW-0862">Zinc</keyword>
<dbReference type="PROSITE" id="PS50808">
    <property type="entry name" value="ZF_BED"/>
    <property type="match status" value="5"/>
</dbReference>
<dbReference type="Pfam" id="PF02892">
    <property type="entry name" value="zf-BED"/>
    <property type="match status" value="5"/>
</dbReference>
<dbReference type="SMART" id="SM00614">
    <property type="entry name" value="ZnF_BED"/>
    <property type="match status" value="7"/>
</dbReference>
<feature type="compositionally biased region" description="Basic residues" evidence="5">
    <location>
        <begin position="114"/>
        <end position="127"/>
    </location>
</feature>
<evidence type="ECO:0000313" key="8">
    <source>
        <dbReference type="Proteomes" id="UP000291343"/>
    </source>
</evidence>
<feature type="domain" description="BED-type" evidence="6">
    <location>
        <begin position="127"/>
        <end position="177"/>
    </location>
</feature>
<dbReference type="SMART" id="SM00355">
    <property type="entry name" value="ZnF_C2H2"/>
    <property type="match status" value="8"/>
</dbReference>
<dbReference type="PANTHER" id="PTHR34396:SF25">
    <property type="entry name" value="BOUNDARY ELEMENT ASSOCIATED FACTOR"/>
    <property type="match status" value="1"/>
</dbReference>
<evidence type="ECO:0000256" key="1">
    <source>
        <dbReference type="ARBA" id="ARBA00022723"/>
    </source>
</evidence>
<dbReference type="InterPro" id="IPR013087">
    <property type="entry name" value="Znf_C2H2_type"/>
</dbReference>
<dbReference type="GO" id="GO:0006357">
    <property type="term" value="P:regulation of transcription by RNA polymerase II"/>
    <property type="evidence" value="ECO:0007669"/>
    <property type="project" value="TreeGrafter"/>
</dbReference>
<dbReference type="InterPro" id="IPR003656">
    <property type="entry name" value="Znf_BED"/>
</dbReference>
<dbReference type="STRING" id="195883.A0A482XSC6"/>
<reference evidence="7 8" key="1">
    <citation type="journal article" date="2017" name="Gigascience">
        <title>Genome sequence of the small brown planthopper, Laodelphax striatellus.</title>
        <authorList>
            <person name="Zhu J."/>
            <person name="Jiang F."/>
            <person name="Wang X."/>
            <person name="Yang P."/>
            <person name="Bao Y."/>
            <person name="Zhao W."/>
            <person name="Wang W."/>
            <person name="Lu H."/>
            <person name="Wang Q."/>
            <person name="Cui N."/>
            <person name="Li J."/>
            <person name="Chen X."/>
            <person name="Luo L."/>
            <person name="Yu J."/>
            <person name="Kang L."/>
            <person name="Cui F."/>
        </authorList>
    </citation>
    <scope>NUCLEOTIDE SEQUENCE [LARGE SCALE GENOMIC DNA]</scope>
    <source>
        <strain evidence="7">Lst14</strain>
    </source>
</reference>
<comment type="caution">
    <text evidence="7">The sequence shown here is derived from an EMBL/GenBank/DDBJ whole genome shotgun (WGS) entry which is preliminary data.</text>
</comment>
<evidence type="ECO:0000256" key="2">
    <source>
        <dbReference type="ARBA" id="ARBA00022771"/>
    </source>
</evidence>
<feature type="region of interest" description="Disordered" evidence="5">
    <location>
        <begin position="207"/>
        <end position="233"/>
    </location>
</feature>
<feature type="compositionally biased region" description="Basic and acidic residues" evidence="5">
    <location>
        <begin position="1026"/>
        <end position="1036"/>
    </location>
</feature>
<feature type="domain" description="BED-type" evidence="6">
    <location>
        <begin position="1136"/>
        <end position="1192"/>
    </location>
</feature>
<protein>
    <recommendedName>
        <fullName evidence="6">BED-type domain-containing protein</fullName>
    </recommendedName>
</protein>
<evidence type="ECO:0000256" key="5">
    <source>
        <dbReference type="SAM" id="MobiDB-lite"/>
    </source>
</evidence>
<dbReference type="PANTHER" id="PTHR34396">
    <property type="entry name" value="OS03G0264950 PROTEIN-RELATED"/>
    <property type="match status" value="1"/>
</dbReference>
<dbReference type="GO" id="GO:0008270">
    <property type="term" value="F:zinc ion binding"/>
    <property type="evidence" value="ECO:0007669"/>
    <property type="project" value="UniProtKB-KW"/>
</dbReference>
<feature type="region of interest" description="Disordered" evidence="5">
    <location>
        <begin position="108"/>
        <end position="127"/>
    </location>
</feature>
<feature type="domain" description="BED-type" evidence="6">
    <location>
        <begin position="50"/>
        <end position="99"/>
    </location>
</feature>
<keyword evidence="1" id="KW-0479">Metal-binding</keyword>
<organism evidence="7 8">
    <name type="scientific">Laodelphax striatellus</name>
    <name type="common">Small brown planthopper</name>
    <name type="synonym">Delphax striatella</name>
    <dbReference type="NCBI Taxonomy" id="195883"/>
    <lineage>
        <taxon>Eukaryota</taxon>
        <taxon>Metazoa</taxon>
        <taxon>Ecdysozoa</taxon>
        <taxon>Arthropoda</taxon>
        <taxon>Hexapoda</taxon>
        <taxon>Insecta</taxon>
        <taxon>Pterygota</taxon>
        <taxon>Neoptera</taxon>
        <taxon>Paraneoptera</taxon>
        <taxon>Hemiptera</taxon>
        <taxon>Auchenorrhyncha</taxon>
        <taxon>Fulgoroidea</taxon>
        <taxon>Delphacidae</taxon>
        <taxon>Criomorphinae</taxon>
        <taxon>Laodelphax</taxon>
    </lineage>
</organism>
<name>A0A482XSC6_LAOST</name>
<feature type="region of interest" description="Disordered" evidence="5">
    <location>
        <begin position="1026"/>
        <end position="1049"/>
    </location>
</feature>
<feature type="non-terminal residue" evidence="7">
    <location>
        <position position="1255"/>
    </location>
</feature>
<sequence>EVSPRLAQCHLCKKNVESFGSTGALLRHLRKFHVDVLGENVSNPQKSNKSQRSFVWEYFTRESQKSSICNLCKWVVRGENTGNLIHHLKRRHEQDLAGKPIGLWLMSAGGGRKNEKKKTDKKKKGGKKPSIVWSYFIEKDDVTASCLLCKRDIKHYKTTKNLLEHLRRIHPHTLKLNKDGGDDDNVTAGSEVGEELPFIETVTDADFQPTSSEVPPPNSSRKVVSEPRGSGNKSSTFISKHFIKFQDNIYLCKSCQNTIENVKSLRKLSDHLRSAHKGMLDGGCVAAAIDNLDDVSNSTCASSAVLNSELNTILETLEKSGDKSEEPMSGFKKEQHQSIVLKSFSRKDETTVTCLFCGEDIERFCGINNLLDHLESKHPDYQLIDSLTIPFATTSDSQLVEIDDNGLLKNLNTFDCGAEESDHQMVLSKEDMFLNKNLDSFNDGNNQQLSLSKSDELFVEKNLNSFNFSTEASDQQLVLNKDVEMFVEKNLKTFSCNDEESGQQLVLNKDDEMFVEKNFDSFNCNSEATDQNLCINDESFMDKETRYIVATDAVLSGKQLDISEKSMILIEKSDGTFDTSGNQVGLHENAETFIENNPNSFGKNYVISCGQKVINENSELFMETSNNDELSGNNVVFSGKQLGVNEKSEIFSEKSDNTFNTSDVATSGKQLSINEKGVFFESLSCSFNASDGVFTGKGLGVGKNHEMFVENATYPFETNHIVTANKQLELDGNNVEESNQFDKNDVVISGKQLRIDENGDLFVEKPTDSYETSDGETFSVKEAHPFMTDHDLKLNGRCEMQVENETNNIFDSGHTLDMNERDETGFVRNPSTSNFNTGEGDNINVEACKYLVSNTLCGIEQVTNLVENQLNNFNQNETVGESHLVENQLNFNENLVNVGVSERGMVGKQLSFNEDNGENSELPNMDMVVDSINQMDLEGIADDFLKNVVPGRIEMSVIGDENRVENSSLVNGSDAAAASLTFEYQTKDDIRSLCSLICNCDVWGGKSGDIVSHMRATHGVILKHSPKEQVQKEGNAKQKKKVKEKNDAKTEKKKVYKKRSVIWRYFVEKDEKTATCLRCGIDFSRSSSRNLLTHLRRKHAIGCEEISSASNICRNSTVVKAISKNSGSVKREKNVKKSSVVWKYFKETKGSSDSCGYLCVLCNEDSGCNKFSTVLNMRNHLRQVHGIIFKKRPKRFSYVWKYFRVDEEAGDDQNCTCTLCGKELKNYSDVRVLKNHLKNSHADVFNGARQEKDEE</sequence>
<feature type="non-terminal residue" evidence="7">
    <location>
        <position position="1"/>
    </location>
</feature>
<dbReference type="GO" id="GO:0005634">
    <property type="term" value="C:nucleus"/>
    <property type="evidence" value="ECO:0007669"/>
    <property type="project" value="TreeGrafter"/>
</dbReference>
<evidence type="ECO:0000256" key="4">
    <source>
        <dbReference type="PROSITE-ProRule" id="PRU00027"/>
    </source>
</evidence>
<evidence type="ECO:0000313" key="7">
    <source>
        <dbReference type="EMBL" id="RZF48477.1"/>
    </source>
</evidence>
<dbReference type="InParanoid" id="A0A482XSC6"/>
<dbReference type="AlphaFoldDB" id="A0A482XSC6"/>
<dbReference type="Proteomes" id="UP000291343">
    <property type="component" value="Unassembled WGS sequence"/>
</dbReference>
<gene>
    <name evidence="7" type="ORF">LSTR_LSTR014803</name>
</gene>
<dbReference type="GO" id="GO:1990837">
    <property type="term" value="F:sequence-specific double-stranded DNA binding"/>
    <property type="evidence" value="ECO:0007669"/>
    <property type="project" value="TreeGrafter"/>
</dbReference>
<dbReference type="InterPro" id="IPR053031">
    <property type="entry name" value="Cuticle_assoc_protein"/>
</dbReference>
<accession>A0A482XSC6</accession>
<dbReference type="EMBL" id="QKKF02002187">
    <property type="protein sequence ID" value="RZF48477.1"/>
    <property type="molecule type" value="Genomic_DNA"/>
</dbReference>
<dbReference type="SUPFAM" id="SSF57667">
    <property type="entry name" value="beta-beta-alpha zinc fingers"/>
    <property type="match status" value="4"/>
</dbReference>
<dbReference type="OrthoDB" id="1607513at2759"/>
<keyword evidence="8" id="KW-1185">Reference proteome</keyword>
<proteinExistence type="predicted"/>
<feature type="domain" description="BED-type" evidence="6">
    <location>
        <begin position="1057"/>
        <end position="1106"/>
    </location>
</feature>
<dbReference type="InterPro" id="IPR036236">
    <property type="entry name" value="Znf_C2H2_sf"/>
</dbReference>
<keyword evidence="2 4" id="KW-0863">Zinc-finger</keyword>